<keyword evidence="12" id="KW-0175">Coiled coil</keyword>
<evidence type="ECO:0000256" key="12">
    <source>
        <dbReference type="SAM" id="Coils"/>
    </source>
</evidence>
<feature type="coiled-coil region" evidence="12">
    <location>
        <begin position="107"/>
        <end position="134"/>
    </location>
</feature>
<proteinExistence type="inferred from homology"/>
<keyword evidence="9 11" id="KW-1133">Transmembrane helix</keyword>
<dbReference type="GO" id="GO:0005886">
    <property type="term" value="C:plasma membrane"/>
    <property type="evidence" value="ECO:0007669"/>
    <property type="project" value="UniProtKB-SubCell"/>
</dbReference>
<dbReference type="GO" id="GO:0015420">
    <property type="term" value="F:ABC-type vitamin B12 transporter activity"/>
    <property type="evidence" value="ECO:0007669"/>
    <property type="project" value="UniProtKB-UniRule"/>
</dbReference>
<evidence type="ECO:0000256" key="2">
    <source>
        <dbReference type="ARBA" id="ARBA00004651"/>
    </source>
</evidence>
<evidence type="ECO:0000256" key="6">
    <source>
        <dbReference type="ARBA" id="ARBA00022475"/>
    </source>
</evidence>
<organism evidence="13 14">
    <name type="scientific">Halorubrum rubrum</name>
    <dbReference type="NCBI Taxonomy" id="1126240"/>
    <lineage>
        <taxon>Archaea</taxon>
        <taxon>Methanobacteriati</taxon>
        <taxon>Methanobacteriota</taxon>
        <taxon>Stenosarchaea group</taxon>
        <taxon>Halobacteria</taxon>
        <taxon>Halobacteriales</taxon>
        <taxon>Haloferacaceae</taxon>
        <taxon>Halorubrum</taxon>
    </lineage>
</organism>
<protein>
    <recommendedName>
        <fullName evidence="5 11">Probable cobalamin biosynthesis protein CobD</fullName>
    </recommendedName>
</protein>
<dbReference type="GO" id="GO:0009236">
    <property type="term" value="P:cobalamin biosynthetic process"/>
    <property type="evidence" value="ECO:0007669"/>
    <property type="project" value="UniProtKB-UniRule"/>
</dbReference>
<evidence type="ECO:0000256" key="11">
    <source>
        <dbReference type="HAMAP-Rule" id="MF_00024"/>
    </source>
</evidence>
<evidence type="ECO:0000256" key="1">
    <source>
        <dbReference type="ARBA" id="ARBA00003384"/>
    </source>
</evidence>
<comment type="pathway">
    <text evidence="3 11">Cofactor biosynthesis; adenosylcobalamin biosynthesis.</text>
</comment>
<dbReference type="PANTHER" id="PTHR34308">
    <property type="entry name" value="COBALAMIN BIOSYNTHESIS PROTEIN CBIB"/>
    <property type="match status" value="1"/>
</dbReference>
<comment type="caution">
    <text evidence="11">Lacks conserved residue(s) required for the propagation of feature annotation.</text>
</comment>
<evidence type="ECO:0000256" key="8">
    <source>
        <dbReference type="ARBA" id="ARBA00022692"/>
    </source>
</evidence>
<evidence type="ECO:0000256" key="10">
    <source>
        <dbReference type="ARBA" id="ARBA00023136"/>
    </source>
</evidence>
<evidence type="ECO:0000256" key="4">
    <source>
        <dbReference type="ARBA" id="ARBA00006263"/>
    </source>
</evidence>
<dbReference type="PANTHER" id="PTHR34308:SF1">
    <property type="entry name" value="COBALAMIN BIOSYNTHESIS PROTEIN CBIB"/>
    <property type="match status" value="1"/>
</dbReference>
<dbReference type="AlphaFoldDB" id="A0ABD5R1J3"/>
<comment type="subcellular location">
    <subcellularLocation>
        <location evidence="2 11">Cell membrane</location>
        <topology evidence="2 11">Multi-pass membrane protein</topology>
    </subcellularLocation>
</comment>
<accession>A0ABD5R1J3</accession>
<dbReference type="Proteomes" id="UP001596118">
    <property type="component" value="Unassembled WGS sequence"/>
</dbReference>
<dbReference type="EMBL" id="JBHSKY010000007">
    <property type="protein sequence ID" value="MFC5278838.1"/>
    <property type="molecule type" value="Genomic_DNA"/>
</dbReference>
<evidence type="ECO:0000256" key="7">
    <source>
        <dbReference type="ARBA" id="ARBA00022573"/>
    </source>
</evidence>
<keyword evidence="10 11" id="KW-0472">Membrane</keyword>
<comment type="function">
    <text evidence="1 11">Converts cobyric acid to cobinamide by the addition of aminopropanol on the F carboxylic group.</text>
</comment>
<dbReference type="InterPro" id="IPR004485">
    <property type="entry name" value="Cobalamin_biosynth_CobD/CbiB"/>
</dbReference>
<keyword evidence="6 11" id="KW-1003">Cell membrane</keyword>
<sequence length="325" mass="32336">MTLAAAGALALAAALDRTLSEPPAPLHPVAWLGRGVAALDDRLPDSRAVGVALAAVAPVAFAVLLAAPVFVAGALRSTAAVPAAAVPIAAAAAGLVLFACSSHRMLLSVARDVIDLADRDLEAARRELRALAGRDAASLSAEHVRSAVVESAAENLADGLIAPLLGFVGGAALAGVVGLSPADGLAVAAGAAAWIKGVNTLDSMLGYRDRRAGRAPARLDDAVMWLPARATALLILAAGGGRTAGAPVASLGRVRSAARVPDSPNSGWPMGSLAAVLGVRLTKPETYTLFSEAPLPTAAEARAGVRVVSRAGWLGIGVAGVSLAL</sequence>
<dbReference type="HAMAP" id="MF_00024">
    <property type="entry name" value="CobD_CbiB"/>
    <property type="match status" value="1"/>
</dbReference>
<keyword evidence="14" id="KW-1185">Reference proteome</keyword>
<feature type="transmembrane region" description="Helical" evidence="11">
    <location>
        <begin position="79"/>
        <end position="99"/>
    </location>
</feature>
<evidence type="ECO:0000313" key="13">
    <source>
        <dbReference type="EMBL" id="MFC5278838.1"/>
    </source>
</evidence>
<name>A0ABD5R1J3_9EURY</name>
<gene>
    <name evidence="11" type="primary">cobD</name>
    <name evidence="13" type="ORF">ACFPM1_08740</name>
</gene>
<comment type="similarity">
    <text evidence="4 11">Belongs to the CobD/CbiB family.</text>
</comment>
<evidence type="ECO:0000256" key="5">
    <source>
        <dbReference type="ARBA" id="ARBA00016185"/>
    </source>
</evidence>
<comment type="caution">
    <text evidence="13">The sequence shown here is derived from an EMBL/GenBank/DDBJ whole genome shotgun (WGS) entry which is preliminary data.</text>
</comment>
<dbReference type="Pfam" id="PF03186">
    <property type="entry name" value="CobD_Cbib"/>
    <property type="match status" value="1"/>
</dbReference>
<feature type="transmembrane region" description="Helical" evidence="11">
    <location>
        <begin position="48"/>
        <end position="72"/>
    </location>
</feature>
<reference evidence="13 14" key="1">
    <citation type="journal article" date="2019" name="Int. J. Syst. Evol. Microbiol.">
        <title>The Global Catalogue of Microorganisms (GCM) 10K type strain sequencing project: providing services to taxonomists for standard genome sequencing and annotation.</title>
        <authorList>
            <consortium name="The Broad Institute Genomics Platform"/>
            <consortium name="The Broad Institute Genome Sequencing Center for Infectious Disease"/>
            <person name="Wu L."/>
            <person name="Ma J."/>
        </authorList>
    </citation>
    <scope>NUCLEOTIDE SEQUENCE [LARGE SCALE GENOMIC DNA]</scope>
    <source>
        <strain evidence="13 14">CGMCC 1.12124</strain>
    </source>
</reference>
<evidence type="ECO:0000256" key="9">
    <source>
        <dbReference type="ARBA" id="ARBA00022989"/>
    </source>
</evidence>
<keyword evidence="8 11" id="KW-0812">Transmembrane</keyword>
<evidence type="ECO:0000313" key="14">
    <source>
        <dbReference type="Proteomes" id="UP001596118"/>
    </source>
</evidence>
<keyword evidence="7 11" id="KW-0169">Cobalamin biosynthesis</keyword>
<evidence type="ECO:0000256" key="3">
    <source>
        <dbReference type="ARBA" id="ARBA00004953"/>
    </source>
</evidence>
<dbReference type="RefSeq" id="WP_256411251.1">
    <property type="nucleotide sequence ID" value="NZ_JANHDM010000003.1"/>
</dbReference>